<feature type="transmembrane region" description="Helical" evidence="5">
    <location>
        <begin position="246"/>
        <end position="267"/>
    </location>
</feature>
<feature type="transmembrane region" description="Helical" evidence="5">
    <location>
        <begin position="306"/>
        <end position="326"/>
    </location>
</feature>
<dbReference type="InterPro" id="IPR010640">
    <property type="entry name" value="Low_temperature_requirement_A"/>
</dbReference>
<dbReference type="Proteomes" id="UP000076038">
    <property type="component" value="Chromosome"/>
</dbReference>
<feature type="transmembrane region" description="Helical" evidence="5">
    <location>
        <begin position="94"/>
        <end position="116"/>
    </location>
</feature>
<comment type="subcellular location">
    <subcellularLocation>
        <location evidence="1">Membrane</location>
        <topology evidence="1">Multi-pass membrane protein</topology>
    </subcellularLocation>
</comment>
<dbReference type="EMBL" id="CP015220">
    <property type="protein sequence ID" value="AMY21888.1"/>
    <property type="molecule type" value="Genomic_DNA"/>
</dbReference>
<proteinExistence type="predicted"/>
<evidence type="ECO:0000256" key="2">
    <source>
        <dbReference type="ARBA" id="ARBA00022692"/>
    </source>
</evidence>
<reference evidence="7" key="2">
    <citation type="submission" date="2016-04" db="EMBL/GenBank/DDBJ databases">
        <title>Complete Genome and Plasmid Sequences for Rhodococcus fascians D188 and Draft Sequences for Rhodococcus spp. Isolates PBTS 1 and PBTS 2.</title>
        <authorList>
            <person name="Stamer R."/>
            <person name="Vereecke D."/>
            <person name="Zhang Y."/>
            <person name="Schilkey F."/>
            <person name="Devitt N."/>
            <person name="Randall J."/>
        </authorList>
    </citation>
    <scope>NUCLEOTIDE SEQUENCE [LARGE SCALE GENOMIC DNA]</scope>
    <source>
        <strain evidence="7">PBTS2</strain>
    </source>
</reference>
<feature type="transmembrane region" description="Helical" evidence="5">
    <location>
        <begin position="346"/>
        <end position="367"/>
    </location>
</feature>
<dbReference type="InterPro" id="IPR027469">
    <property type="entry name" value="Cation_efflux_TMD_sf"/>
</dbReference>
<protein>
    <recommendedName>
        <fullName evidence="8">Low temperature requirement protein A</fullName>
    </recommendedName>
</protein>
<accession>A0A143QGK0</accession>
<dbReference type="PANTHER" id="PTHR36840:SF1">
    <property type="entry name" value="BLL5714 PROTEIN"/>
    <property type="match status" value="1"/>
</dbReference>
<dbReference type="Pfam" id="PF06772">
    <property type="entry name" value="LtrA"/>
    <property type="match status" value="1"/>
</dbReference>
<keyword evidence="3 5" id="KW-1133">Transmembrane helix</keyword>
<evidence type="ECO:0000256" key="4">
    <source>
        <dbReference type="ARBA" id="ARBA00023136"/>
    </source>
</evidence>
<organism evidence="6 7">
    <name type="scientific">Rhodococcoides fascians</name>
    <name type="common">Rhodococcus fascians</name>
    <dbReference type="NCBI Taxonomy" id="1828"/>
    <lineage>
        <taxon>Bacteria</taxon>
        <taxon>Bacillati</taxon>
        <taxon>Actinomycetota</taxon>
        <taxon>Actinomycetes</taxon>
        <taxon>Mycobacteriales</taxon>
        <taxon>Nocardiaceae</taxon>
        <taxon>Rhodococcoides</taxon>
    </lineage>
</organism>
<evidence type="ECO:0000313" key="6">
    <source>
        <dbReference type="EMBL" id="AMY21888.1"/>
    </source>
</evidence>
<dbReference type="AlphaFoldDB" id="A0A143QGK0"/>
<evidence type="ECO:0000313" key="7">
    <source>
        <dbReference type="Proteomes" id="UP000076038"/>
    </source>
</evidence>
<dbReference type="PATRIC" id="fig|1653479.3.peg.579"/>
<sequence>MNRQRHTVDPARNVRKGNYGNAITTTFANRMPYSAFVNLSTARLVQMRPRDPNEPHRAASPLELFFDLVFVVAVSIAAVQLHHALTENHVADGLLSYALVFFAIWWAWMNFTWFATSFDTDDWLYRTLTVVQMAGVLVLAAGVESAFVDKDFAVVVLGYVVMRVAMVTQWVRASRTGDYKKTALTYATGIAGVQVLWILWLVLFDGTAAVVLFFVLAAAEMAVPLIAERSGSTPWHPHHITERYGLFTLILLGESLLASANAIIEALHDETALAPLISISVLTLVVTASLWWIYFWPPHHRAIGKFGNSLIYGYTHYFIFAAAGAFSAGIEVEIDVLTEHSKLGDVAASFTVTVPIAAFVLGVWLIAIRAHADRVVNIAVPVGAVLVLFDPIIPIPITLTAVVMIVVVGVLVARGPRPPALGRSAGSTPQRPA</sequence>
<feature type="transmembrane region" description="Helical" evidence="5">
    <location>
        <begin position="123"/>
        <end position="140"/>
    </location>
</feature>
<keyword evidence="4 5" id="KW-0472">Membrane</keyword>
<dbReference type="PANTHER" id="PTHR36840">
    <property type="entry name" value="BLL5714 PROTEIN"/>
    <property type="match status" value="1"/>
</dbReference>
<feature type="transmembrane region" description="Helical" evidence="5">
    <location>
        <begin position="152"/>
        <end position="171"/>
    </location>
</feature>
<keyword evidence="2 5" id="KW-0812">Transmembrane</keyword>
<feature type="transmembrane region" description="Helical" evidence="5">
    <location>
        <begin position="273"/>
        <end position="294"/>
    </location>
</feature>
<reference evidence="6 7" key="1">
    <citation type="journal article" date="2016" name="Genome Announc.">
        <title>Complete Genome and Plasmid Sequences for Rhodococcus fascians D188 and Draft Sequences for Rhodococcus Isolates PBTS 1 and PBTS 2.</title>
        <authorList>
            <person name="Stamler R.A."/>
            <person name="Vereecke D."/>
            <person name="Zhang Y."/>
            <person name="Schilkey F."/>
            <person name="Devitt N."/>
            <person name="Randall J.J."/>
        </authorList>
    </citation>
    <scope>NUCLEOTIDE SEQUENCE [LARGE SCALE GENOMIC DNA]</scope>
    <source>
        <strain evidence="6 7">PBTS2</strain>
    </source>
</reference>
<keyword evidence="7" id="KW-1185">Reference proteome</keyword>
<evidence type="ECO:0000256" key="5">
    <source>
        <dbReference type="SAM" id="Phobius"/>
    </source>
</evidence>
<dbReference type="KEGG" id="rhs:A3Q41_00568"/>
<evidence type="ECO:0000256" key="3">
    <source>
        <dbReference type="ARBA" id="ARBA00022989"/>
    </source>
</evidence>
<feature type="transmembrane region" description="Helical" evidence="5">
    <location>
        <begin position="64"/>
        <end position="82"/>
    </location>
</feature>
<name>A0A143QGK0_RHOFA</name>
<dbReference type="SUPFAM" id="SSF161111">
    <property type="entry name" value="Cation efflux protein transmembrane domain-like"/>
    <property type="match status" value="1"/>
</dbReference>
<dbReference type="GO" id="GO:0016020">
    <property type="term" value="C:membrane"/>
    <property type="evidence" value="ECO:0007669"/>
    <property type="project" value="UniProtKB-SubCell"/>
</dbReference>
<feature type="transmembrane region" description="Helical" evidence="5">
    <location>
        <begin position="395"/>
        <end position="413"/>
    </location>
</feature>
<evidence type="ECO:0008006" key="8">
    <source>
        <dbReference type="Google" id="ProtNLM"/>
    </source>
</evidence>
<evidence type="ECO:0000256" key="1">
    <source>
        <dbReference type="ARBA" id="ARBA00004141"/>
    </source>
</evidence>
<gene>
    <name evidence="6" type="ORF">A3Q41_00568</name>
</gene>